<sequence>MFTTFELSLIVIGGIGCTVAILADEMRALVARRSVPYLTVHKGDIIDSTPVGVLGRRGER</sequence>
<dbReference type="EMBL" id="RKMH01000002">
    <property type="protein sequence ID" value="RPA65753.1"/>
    <property type="molecule type" value="Genomic_DNA"/>
</dbReference>
<feature type="transmembrane region" description="Helical" evidence="1">
    <location>
        <begin position="6"/>
        <end position="23"/>
    </location>
</feature>
<keyword evidence="1" id="KW-0472">Membrane</keyword>
<protein>
    <submittedName>
        <fullName evidence="2">Uncharacterized protein</fullName>
    </submittedName>
</protein>
<evidence type="ECO:0000313" key="3">
    <source>
        <dbReference type="Proteomes" id="UP000267536"/>
    </source>
</evidence>
<dbReference type="Proteomes" id="UP000267536">
    <property type="component" value="Unassembled WGS sequence"/>
</dbReference>
<evidence type="ECO:0000313" key="2">
    <source>
        <dbReference type="EMBL" id="RPA65753.1"/>
    </source>
</evidence>
<name>A0A3N4GS15_9ACTN</name>
<dbReference type="RefSeq" id="WP_123925531.1">
    <property type="nucleotide sequence ID" value="NZ_JBPSDP010000012.1"/>
</dbReference>
<evidence type="ECO:0000256" key="1">
    <source>
        <dbReference type="SAM" id="Phobius"/>
    </source>
</evidence>
<organism evidence="2 3">
    <name type="scientific">Gordonia oryzae</name>
    <dbReference type="NCBI Taxonomy" id="2487349"/>
    <lineage>
        <taxon>Bacteria</taxon>
        <taxon>Bacillati</taxon>
        <taxon>Actinomycetota</taxon>
        <taxon>Actinomycetes</taxon>
        <taxon>Mycobacteriales</taxon>
        <taxon>Gordoniaceae</taxon>
        <taxon>Gordonia</taxon>
    </lineage>
</organism>
<keyword evidence="1" id="KW-1133">Transmembrane helix</keyword>
<keyword evidence="3" id="KW-1185">Reference proteome</keyword>
<dbReference type="AlphaFoldDB" id="A0A3N4GS15"/>
<keyword evidence="1" id="KW-0812">Transmembrane</keyword>
<reference evidence="2 3" key="1">
    <citation type="submission" date="2018-11" db="EMBL/GenBank/DDBJ databases">
        <title>Draft genome sequence of Gordonia sp. RS15-1S isolated from rice stems.</title>
        <authorList>
            <person name="Muangham S."/>
        </authorList>
    </citation>
    <scope>NUCLEOTIDE SEQUENCE [LARGE SCALE GENOMIC DNA]</scope>
    <source>
        <strain evidence="2 3">RS15-1S</strain>
    </source>
</reference>
<gene>
    <name evidence="2" type="ORF">EF294_03175</name>
</gene>
<proteinExistence type="predicted"/>
<comment type="caution">
    <text evidence="2">The sequence shown here is derived from an EMBL/GenBank/DDBJ whole genome shotgun (WGS) entry which is preliminary data.</text>
</comment>
<accession>A0A3N4GS15</accession>